<name>A0ABN7W9G6_GIGMA</name>
<gene>
    <name evidence="1" type="ORF">GMARGA_LOCUS27930</name>
</gene>
<dbReference type="EMBL" id="CAJVQB010034904">
    <property type="protein sequence ID" value="CAG8821850.1"/>
    <property type="molecule type" value="Genomic_DNA"/>
</dbReference>
<proteinExistence type="predicted"/>
<sequence>PQEFDSTKEDKKIEFKIEINQLDNKALKFIRKAAEMNHIDEVFEPKFENGLGTEKEADMDC</sequence>
<dbReference type="Proteomes" id="UP000789901">
    <property type="component" value="Unassembled WGS sequence"/>
</dbReference>
<accession>A0ABN7W9G6</accession>
<feature type="non-terminal residue" evidence="1">
    <location>
        <position position="1"/>
    </location>
</feature>
<evidence type="ECO:0000313" key="1">
    <source>
        <dbReference type="EMBL" id="CAG8821850.1"/>
    </source>
</evidence>
<reference evidence="1 2" key="1">
    <citation type="submission" date="2021-06" db="EMBL/GenBank/DDBJ databases">
        <authorList>
            <person name="Kallberg Y."/>
            <person name="Tangrot J."/>
            <person name="Rosling A."/>
        </authorList>
    </citation>
    <scope>NUCLEOTIDE SEQUENCE [LARGE SCALE GENOMIC DNA]</scope>
    <source>
        <strain evidence="1 2">120-4 pot B 10/14</strain>
    </source>
</reference>
<protein>
    <submittedName>
        <fullName evidence="1">3270_t:CDS:1</fullName>
    </submittedName>
</protein>
<evidence type="ECO:0000313" key="2">
    <source>
        <dbReference type="Proteomes" id="UP000789901"/>
    </source>
</evidence>
<comment type="caution">
    <text evidence="1">The sequence shown here is derived from an EMBL/GenBank/DDBJ whole genome shotgun (WGS) entry which is preliminary data.</text>
</comment>
<keyword evidence="2" id="KW-1185">Reference proteome</keyword>
<organism evidence="1 2">
    <name type="scientific">Gigaspora margarita</name>
    <dbReference type="NCBI Taxonomy" id="4874"/>
    <lineage>
        <taxon>Eukaryota</taxon>
        <taxon>Fungi</taxon>
        <taxon>Fungi incertae sedis</taxon>
        <taxon>Mucoromycota</taxon>
        <taxon>Glomeromycotina</taxon>
        <taxon>Glomeromycetes</taxon>
        <taxon>Diversisporales</taxon>
        <taxon>Gigasporaceae</taxon>
        <taxon>Gigaspora</taxon>
    </lineage>
</organism>